<dbReference type="Pfam" id="PF11306">
    <property type="entry name" value="DUF3108"/>
    <property type="match status" value="1"/>
</dbReference>
<evidence type="ECO:0008006" key="4">
    <source>
        <dbReference type="Google" id="ProtNLM"/>
    </source>
</evidence>
<proteinExistence type="predicted"/>
<dbReference type="EMBL" id="CP044016">
    <property type="protein sequence ID" value="QES89435.1"/>
    <property type="molecule type" value="Genomic_DNA"/>
</dbReference>
<accession>A0A5P2G1V5</accession>
<dbReference type="Proteomes" id="UP000292424">
    <property type="component" value="Chromosome"/>
</dbReference>
<dbReference type="InterPro" id="IPR021457">
    <property type="entry name" value="DUF3108"/>
</dbReference>
<dbReference type="KEGG" id="arac:E0W69_012425"/>
<feature type="chain" id="PRO_5024298222" description="DUF3108 domain-containing protein" evidence="1">
    <location>
        <begin position="19"/>
        <end position="244"/>
    </location>
</feature>
<evidence type="ECO:0000313" key="2">
    <source>
        <dbReference type="EMBL" id="QES89435.1"/>
    </source>
</evidence>
<gene>
    <name evidence="2" type="ORF">E0W69_012425</name>
</gene>
<protein>
    <recommendedName>
        <fullName evidence="4">DUF3108 domain-containing protein</fullName>
    </recommendedName>
</protein>
<evidence type="ECO:0000256" key="1">
    <source>
        <dbReference type="SAM" id="SignalP"/>
    </source>
</evidence>
<name>A0A5P2G1V5_9BACT</name>
<dbReference type="RefSeq" id="WP_131330380.1">
    <property type="nucleotide sequence ID" value="NZ_CP044016.1"/>
</dbReference>
<organism evidence="2 3">
    <name type="scientific">Rhizosphaericola mali</name>
    <dbReference type="NCBI Taxonomy" id="2545455"/>
    <lineage>
        <taxon>Bacteria</taxon>
        <taxon>Pseudomonadati</taxon>
        <taxon>Bacteroidota</taxon>
        <taxon>Chitinophagia</taxon>
        <taxon>Chitinophagales</taxon>
        <taxon>Chitinophagaceae</taxon>
        <taxon>Rhizosphaericola</taxon>
    </lineage>
</organism>
<evidence type="ECO:0000313" key="3">
    <source>
        <dbReference type="Proteomes" id="UP000292424"/>
    </source>
</evidence>
<keyword evidence="3" id="KW-1185">Reference proteome</keyword>
<dbReference type="AlphaFoldDB" id="A0A5P2G1V5"/>
<feature type="signal peptide" evidence="1">
    <location>
        <begin position="1"/>
        <end position="18"/>
    </location>
</feature>
<dbReference type="OrthoDB" id="1297652at2"/>
<sequence>MKYYLILPLCLGVLMAHAQKTIVPNKKILGSDNLKNRQFDLDWNAIVGENKMNIGTVHINMLKNKDQFTVITTTKIAKFPDKPWIDSSICAIPSLTPIYHSSYNMQRDMVLHFGETISGYYLDKQKDSLTHISDTITSPYFDSNIYQWLICLLPLQEGMNVNLPLYDYNPSKSGLMNATITQIVKGEYISPVSGSHKVWIVHTEDDLSGSTNKLVFYIDQKEHTLWKMEATVGNRKIEQVLHEK</sequence>
<keyword evidence="1" id="KW-0732">Signal</keyword>
<reference evidence="2 3" key="1">
    <citation type="submission" date="2019-09" db="EMBL/GenBank/DDBJ databases">
        <title>Complete genome sequence of Arachidicoccus sp. B3-10 isolated from apple orchard soil.</title>
        <authorList>
            <person name="Kim H.S."/>
            <person name="Han K.-I."/>
            <person name="Suh M.K."/>
            <person name="Lee K.C."/>
            <person name="Eom M.K."/>
            <person name="Kim J.-S."/>
            <person name="Kang S.W."/>
            <person name="Sin Y."/>
            <person name="Lee J.-S."/>
        </authorList>
    </citation>
    <scope>NUCLEOTIDE SEQUENCE [LARGE SCALE GENOMIC DNA]</scope>
    <source>
        <strain evidence="2 3">B3-10</strain>
    </source>
</reference>